<dbReference type="Gramene" id="PHT79399">
    <property type="protein sequence ID" value="PHT79399"/>
    <property type="gene ID" value="T459_17451"/>
</dbReference>
<feature type="compositionally biased region" description="Polar residues" evidence="1">
    <location>
        <begin position="15"/>
        <end position="24"/>
    </location>
</feature>
<gene>
    <name evidence="2" type="ORF">T459_17451</name>
</gene>
<dbReference type="AlphaFoldDB" id="A0A2G2ZBP8"/>
<sequence>MSQSDMHHIHDVVASSKNSGQHSCLNVSKKSLDKTLEVGNLRSPFNSTPLKHSIGEKDVTGDESVKNIMGEDSSIGKDWTVVAHKKYLGIRIGSPARVNMQLARNVTYARASSLKSISRPNTFDLLSDKVDLVNKEDEHQADNIGSKLNAQASIFVPNKFAIRNYSSSCKQTSGGVIDILSPINTAKQLVESDTLSSKSFEILQEDDIFEESDEDILEICFTSAARDVDISPRKKNRKIKTYHGKNQSWDGKVTEKFVPRHHRQSKIMRQCQQL</sequence>
<evidence type="ECO:0000313" key="2">
    <source>
        <dbReference type="EMBL" id="PHT79399.1"/>
    </source>
</evidence>
<evidence type="ECO:0000256" key="1">
    <source>
        <dbReference type="SAM" id="MobiDB-lite"/>
    </source>
</evidence>
<reference evidence="2 3" key="1">
    <citation type="journal article" date="2014" name="Nat. Genet.">
        <title>Genome sequence of the hot pepper provides insights into the evolution of pungency in Capsicum species.</title>
        <authorList>
            <person name="Kim S."/>
            <person name="Park M."/>
            <person name="Yeom S.I."/>
            <person name="Kim Y.M."/>
            <person name="Lee J.M."/>
            <person name="Lee H.A."/>
            <person name="Seo E."/>
            <person name="Choi J."/>
            <person name="Cheong K."/>
            <person name="Kim K.T."/>
            <person name="Jung K."/>
            <person name="Lee G.W."/>
            <person name="Oh S.K."/>
            <person name="Bae C."/>
            <person name="Kim S.B."/>
            <person name="Lee H.Y."/>
            <person name="Kim S.Y."/>
            <person name="Kim M.S."/>
            <person name="Kang B.C."/>
            <person name="Jo Y.D."/>
            <person name="Yang H.B."/>
            <person name="Jeong H.J."/>
            <person name="Kang W.H."/>
            <person name="Kwon J.K."/>
            <person name="Shin C."/>
            <person name="Lim J.Y."/>
            <person name="Park J.H."/>
            <person name="Huh J.H."/>
            <person name="Kim J.S."/>
            <person name="Kim B.D."/>
            <person name="Cohen O."/>
            <person name="Paran I."/>
            <person name="Suh M.C."/>
            <person name="Lee S.B."/>
            <person name="Kim Y.K."/>
            <person name="Shin Y."/>
            <person name="Noh S.J."/>
            <person name="Park J."/>
            <person name="Seo Y.S."/>
            <person name="Kwon S.Y."/>
            <person name="Kim H.A."/>
            <person name="Park J.M."/>
            <person name="Kim H.J."/>
            <person name="Choi S.B."/>
            <person name="Bosland P.W."/>
            <person name="Reeves G."/>
            <person name="Jo S.H."/>
            <person name="Lee B.W."/>
            <person name="Cho H.T."/>
            <person name="Choi H.S."/>
            <person name="Lee M.S."/>
            <person name="Yu Y."/>
            <person name="Do Choi Y."/>
            <person name="Park B.S."/>
            <person name="van Deynze A."/>
            <person name="Ashrafi H."/>
            <person name="Hill T."/>
            <person name="Kim W.T."/>
            <person name="Pai H.S."/>
            <person name="Ahn H.K."/>
            <person name="Yeam I."/>
            <person name="Giovannoni J.J."/>
            <person name="Rose J.K."/>
            <person name="Sorensen I."/>
            <person name="Lee S.J."/>
            <person name="Kim R.W."/>
            <person name="Choi I.Y."/>
            <person name="Choi B.S."/>
            <person name="Lim J.S."/>
            <person name="Lee Y.H."/>
            <person name="Choi D."/>
        </authorList>
    </citation>
    <scope>NUCLEOTIDE SEQUENCE [LARGE SCALE GENOMIC DNA]</scope>
    <source>
        <strain evidence="3">cv. CM334</strain>
    </source>
</reference>
<keyword evidence="3" id="KW-1185">Reference proteome</keyword>
<organism evidence="2 3">
    <name type="scientific">Capsicum annuum</name>
    <name type="common">Capsicum pepper</name>
    <dbReference type="NCBI Taxonomy" id="4072"/>
    <lineage>
        <taxon>Eukaryota</taxon>
        <taxon>Viridiplantae</taxon>
        <taxon>Streptophyta</taxon>
        <taxon>Embryophyta</taxon>
        <taxon>Tracheophyta</taxon>
        <taxon>Spermatophyta</taxon>
        <taxon>Magnoliopsida</taxon>
        <taxon>eudicotyledons</taxon>
        <taxon>Gunneridae</taxon>
        <taxon>Pentapetalae</taxon>
        <taxon>asterids</taxon>
        <taxon>lamiids</taxon>
        <taxon>Solanales</taxon>
        <taxon>Solanaceae</taxon>
        <taxon>Solanoideae</taxon>
        <taxon>Capsiceae</taxon>
        <taxon>Capsicum</taxon>
    </lineage>
</organism>
<evidence type="ECO:0000313" key="3">
    <source>
        <dbReference type="Proteomes" id="UP000222542"/>
    </source>
</evidence>
<name>A0A2G2ZBP8_CAPAN</name>
<accession>A0A2G2ZBP8</accession>
<proteinExistence type="predicted"/>
<dbReference type="Proteomes" id="UP000222542">
    <property type="component" value="Unassembled WGS sequence"/>
</dbReference>
<protein>
    <submittedName>
        <fullName evidence="2">Uncharacterized protein</fullName>
    </submittedName>
</protein>
<reference evidence="2 3" key="2">
    <citation type="journal article" date="2017" name="Genome Biol.">
        <title>New reference genome sequences of hot pepper reveal the massive evolution of plant disease-resistance genes by retroduplication.</title>
        <authorList>
            <person name="Kim S."/>
            <person name="Park J."/>
            <person name="Yeom S.I."/>
            <person name="Kim Y.M."/>
            <person name="Seo E."/>
            <person name="Kim K.T."/>
            <person name="Kim M.S."/>
            <person name="Lee J.M."/>
            <person name="Cheong K."/>
            <person name="Shin H.S."/>
            <person name="Kim S.B."/>
            <person name="Han K."/>
            <person name="Lee J."/>
            <person name="Park M."/>
            <person name="Lee H.A."/>
            <person name="Lee H.Y."/>
            <person name="Lee Y."/>
            <person name="Oh S."/>
            <person name="Lee J.H."/>
            <person name="Choi E."/>
            <person name="Choi E."/>
            <person name="Lee S.E."/>
            <person name="Jeon J."/>
            <person name="Kim H."/>
            <person name="Choi G."/>
            <person name="Song H."/>
            <person name="Lee J."/>
            <person name="Lee S.C."/>
            <person name="Kwon J.K."/>
            <person name="Lee H.Y."/>
            <person name="Koo N."/>
            <person name="Hong Y."/>
            <person name="Kim R.W."/>
            <person name="Kang W.H."/>
            <person name="Huh J.H."/>
            <person name="Kang B.C."/>
            <person name="Yang T.J."/>
            <person name="Lee Y.H."/>
            <person name="Bennetzen J.L."/>
            <person name="Choi D."/>
        </authorList>
    </citation>
    <scope>NUCLEOTIDE SEQUENCE [LARGE SCALE GENOMIC DNA]</scope>
    <source>
        <strain evidence="3">cv. CM334</strain>
    </source>
</reference>
<comment type="caution">
    <text evidence="2">The sequence shown here is derived from an EMBL/GenBank/DDBJ whole genome shotgun (WGS) entry which is preliminary data.</text>
</comment>
<feature type="region of interest" description="Disordered" evidence="1">
    <location>
        <begin position="1"/>
        <end position="24"/>
    </location>
</feature>
<dbReference type="EMBL" id="AYRZ02000006">
    <property type="protein sequence ID" value="PHT79399.1"/>
    <property type="molecule type" value="Genomic_DNA"/>
</dbReference>
<feature type="compositionally biased region" description="Basic and acidic residues" evidence="1">
    <location>
        <begin position="1"/>
        <end position="11"/>
    </location>
</feature>